<keyword evidence="3" id="KW-1185">Reference proteome</keyword>
<dbReference type="Gene3D" id="1.25.40.10">
    <property type="entry name" value="Tetratricopeptide repeat domain"/>
    <property type="match status" value="1"/>
</dbReference>
<dbReference type="PANTHER" id="PTHR31859:SF9">
    <property type="entry name" value="TETRATRICOPEPTIDE REPEAT PROTEIN 39B"/>
    <property type="match status" value="1"/>
</dbReference>
<evidence type="ECO:0000313" key="2">
    <source>
        <dbReference type="EMBL" id="OWF42139.1"/>
    </source>
</evidence>
<dbReference type="Proteomes" id="UP000242188">
    <property type="component" value="Unassembled WGS sequence"/>
</dbReference>
<reference evidence="2 3" key="1">
    <citation type="journal article" date="2017" name="Nat. Ecol. Evol.">
        <title>Scallop genome provides insights into evolution of bilaterian karyotype and development.</title>
        <authorList>
            <person name="Wang S."/>
            <person name="Zhang J."/>
            <person name="Jiao W."/>
            <person name="Li J."/>
            <person name="Xun X."/>
            <person name="Sun Y."/>
            <person name="Guo X."/>
            <person name="Huan P."/>
            <person name="Dong B."/>
            <person name="Zhang L."/>
            <person name="Hu X."/>
            <person name="Sun X."/>
            <person name="Wang J."/>
            <person name="Zhao C."/>
            <person name="Wang Y."/>
            <person name="Wang D."/>
            <person name="Huang X."/>
            <person name="Wang R."/>
            <person name="Lv J."/>
            <person name="Li Y."/>
            <person name="Zhang Z."/>
            <person name="Liu B."/>
            <person name="Lu W."/>
            <person name="Hui Y."/>
            <person name="Liang J."/>
            <person name="Zhou Z."/>
            <person name="Hou R."/>
            <person name="Li X."/>
            <person name="Liu Y."/>
            <person name="Li H."/>
            <person name="Ning X."/>
            <person name="Lin Y."/>
            <person name="Zhao L."/>
            <person name="Xing Q."/>
            <person name="Dou J."/>
            <person name="Li Y."/>
            <person name="Mao J."/>
            <person name="Guo H."/>
            <person name="Dou H."/>
            <person name="Li T."/>
            <person name="Mu C."/>
            <person name="Jiang W."/>
            <person name="Fu Q."/>
            <person name="Fu X."/>
            <person name="Miao Y."/>
            <person name="Liu J."/>
            <person name="Yu Q."/>
            <person name="Li R."/>
            <person name="Liao H."/>
            <person name="Li X."/>
            <person name="Kong Y."/>
            <person name="Jiang Z."/>
            <person name="Chourrout D."/>
            <person name="Li R."/>
            <person name="Bao Z."/>
        </authorList>
    </citation>
    <scope>NUCLEOTIDE SEQUENCE [LARGE SCALE GENOMIC DNA]</scope>
    <source>
        <strain evidence="2 3">PY_sf001</strain>
    </source>
</reference>
<dbReference type="AlphaFoldDB" id="A0A210Q0F0"/>
<organism evidence="2 3">
    <name type="scientific">Mizuhopecten yessoensis</name>
    <name type="common">Japanese scallop</name>
    <name type="synonym">Patinopecten yessoensis</name>
    <dbReference type="NCBI Taxonomy" id="6573"/>
    <lineage>
        <taxon>Eukaryota</taxon>
        <taxon>Metazoa</taxon>
        <taxon>Spiralia</taxon>
        <taxon>Lophotrochozoa</taxon>
        <taxon>Mollusca</taxon>
        <taxon>Bivalvia</taxon>
        <taxon>Autobranchia</taxon>
        <taxon>Pteriomorphia</taxon>
        <taxon>Pectinida</taxon>
        <taxon>Pectinoidea</taxon>
        <taxon>Pectinidae</taxon>
        <taxon>Mizuhopecten</taxon>
    </lineage>
</organism>
<protein>
    <submittedName>
        <fullName evidence="2">Tetratricopeptide repeat protein 39B</fullName>
    </submittedName>
</protein>
<proteinExistence type="predicted"/>
<feature type="compositionally biased region" description="Polar residues" evidence="1">
    <location>
        <begin position="492"/>
        <end position="509"/>
    </location>
</feature>
<dbReference type="STRING" id="6573.A0A210Q0F0"/>
<dbReference type="OrthoDB" id="43460at2759"/>
<accession>A0A210Q0F0</accession>
<evidence type="ECO:0000313" key="3">
    <source>
        <dbReference type="Proteomes" id="UP000242188"/>
    </source>
</evidence>
<feature type="region of interest" description="Disordered" evidence="1">
    <location>
        <begin position="467"/>
        <end position="524"/>
    </location>
</feature>
<sequence length="524" mass="60073">MGSRVRFSQCLNKCLQDVSTLKEILIEIHAELCYAECLMIRAMLTFVQDENLISFVKGGLKIRECYKVYKECNKMLKYRTFKEEKIHFESGVRMGVGGFNLMISLLPGKVLKLLEFVGFSGDKKVGLSELQKGTEVMSSLRGPLCSVVLIGYHTVVCFVLGLADGDIDLADELLQNCLKRFPKGALFLFFAGRIAEVKGNIDKAICKFEESIECQQEWRQFHHLCFWELMWCYCFKSDWLMAMKYAEKLCKESRWSKATYTYLKACFLLMCEDRSQDTQDHLLYLFGEVPKLKQRIAGKSIPLEKFAVHKAKRFQEEGNRLLLPALEMVYLLNGFNILSKNEPLLEPFLLTTERTINEVLENRDAHPCFIDDYSLALLLKGVCLKHRSQYFQARQCFTEIIVNEKSIKKDTFLVPYAVVELAILSLAEENWNEVKILLEKAKNKYKGYLLESRLHFRIHAVRLSLSNQQNSNNSNGGEDVEDIESPLGSPHPGTSDQEGSWNSWTSGQESLDAGLAETNHTTHF</sequence>
<comment type="caution">
    <text evidence="2">The sequence shown here is derived from an EMBL/GenBank/DDBJ whole genome shotgun (WGS) entry which is preliminary data.</text>
</comment>
<dbReference type="InterPro" id="IPR019412">
    <property type="entry name" value="IML2/TPR_39"/>
</dbReference>
<dbReference type="Pfam" id="PF10300">
    <property type="entry name" value="Iml2-TPR_39"/>
    <property type="match status" value="1"/>
</dbReference>
<name>A0A210Q0F0_MIZYE</name>
<gene>
    <name evidence="2" type="ORF">KP79_PYT09186</name>
</gene>
<dbReference type="InterPro" id="IPR011990">
    <property type="entry name" value="TPR-like_helical_dom_sf"/>
</dbReference>
<dbReference type="SUPFAM" id="SSF48452">
    <property type="entry name" value="TPR-like"/>
    <property type="match status" value="1"/>
</dbReference>
<evidence type="ECO:0000256" key="1">
    <source>
        <dbReference type="SAM" id="MobiDB-lite"/>
    </source>
</evidence>
<dbReference type="EMBL" id="NEDP02005318">
    <property type="protein sequence ID" value="OWF42139.1"/>
    <property type="molecule type" value="Genomic_DNA"/>
</dbReference>
<dbReference type="PANTHER" id="PTHR31859">
    <property type="entry name" value="TETRATRICOPEPTIDE REPEAT PROTEIN 39 FAMILY MEMBER"/>
    <property type="match status" value="1"/>
</dbReference>